<evidence type="ECO:0008006" key="5">
    <source>
        <dbReference type="Google" id="ProtNLM"/>
    </source>
</evidence>
<evidence type="ECO:0000313" key="1">
    <source>
        <dbReference type="EMBL" id="EOH82869.1"/>
    </source>
</evidence>
<dbReference type="AlphaFoldDB" id="R2S3Z7"/>
<dbReference type="eggNOG" id="COG4098">
    <property type="taxonomic scope" value="Bacteria"/>
</dbReference>
<evidence type="ECO:0000313" key="2">
    <source>
        <dbReference type="EMBL" id="EOT69673.1"/>
    </source>
</evidence>
<protein>
    <recommendedName>
        <fullName evidence="5">Helicase C-terminal domain-containing protein</fullName>
    </recommendedName>
</protein>
<dbReference type="STRING" id="71451.RV07_GL002244"/>
<comment type="caution">
    <text evidence="1">The sequence shown here is derived from an EMBL/GenBank/DDBJ whole genome shotgun (WGS) entry which is preliminary data.</text>
</comment>
<evidence type="ECO:0000313" key="3">
    <source>
        <dbReference type="Proteomes" id="UP000013783"/>
    </source>
</evidence>
<dbReference type="Gene3D" id="3.40.50.300">
    <property type="entry name" value="P-loop containing nucleotide triphosphate hydrolases"/>
    <property type="match status" value="1"/>
</dbReference>
<keyword evidence="4" id="KW-1185">Reference proteome</keyword>
<dbReference type="Proteomes" id="UP000014148">
    <property type="component" value="Unassembled WGS sequence"/>
</dbReference>
<reference evidence="2 4" key="2">
    <citation type="submission" date="2013-03" db="EMBL/GenBank/DDBJ databases">
        <title>The Genome Sequence of Enterococcus malodoratus ATCC_43197 (PacBio/Illumina hybrid assembly).</title>
        <authorList>
            <consortium name="The Broad Institute Genomics Platform"/>
            <consortium name="The Broad Institute Genome Sequencing Center for Infectious Disease"/>
            <person name="Earl A."/>
            <person name="Russ C."/>
            <person name="Gilmore M."/>
            <person name="Surin D."/>
            <person name="Walker B."/>
            <person name="Young S."/>
            <person name="Zeng Q."/>
            <person name="Gargeya S."/>
            <person name="Fitzgerald M."/>
            <person name="Haas B."/>
            <person name="Abouelleil A."/>
            <person name="Allen A.W."/>
            <person name="Alvarado L."/>
            <person name="Arachchi H.M."/>
            <person name="Berlin A.M."/>
            <person name="Chapman S.B."/>
            <person name="Gainer-Dewar J."/>
            <person name="Goldberg J."/>
            <person name="Griggs A."/>
            <person name="Gujja S."/>
            <person name="Hansen M."/>
            <person name="Howarth C."/>
            <person name="Imamovic A."/>
            <person name="Ireland A."/>
            <person name="Larimer J."/>
            <person name="McCowan C."/>
            <person name="Murphy C."/>
            <person name="Pearson M."/>
            <person name="Poon T.W."/>
            <person name="Priest M."/>
            <person name="Roberts A."/>
            <person name="Saif S."/>
            <person name="Shea T."/>
            <person name="Sisk P."/>
            <person name="Sykes S."/>
            <person name="Wortman J."/>
            <person name="Nusbaum C."/>
            <person name="Birren B."/>
        </authorList>
    </citation>
    <scope>NUCLEOTIDE SEQUENCE [LARGE SCALE GENOMIC DNA]</scope>
    <source>
        <strain evidence="2 4">ATCC 43197</strain>
    </source>
</reference>
<dbReference type="EMBL" id="ASWA01000002">
    <property type="protein sequence ID" value="EOT69673.1"/>
    <property type="molecule type" value="Genomic_DNA"/>
</dbReference>
<organism evidence="1 3">
    <name type="scientific">Enterococcus malodoratus ATCC 43197</name>
    <dbReference type="NCBI Taxonomy" id="1158601"/>
    <lineage>
        <taxon>Bacteria</taxon>
        <taxon>Bacillati</taxon>
        <taxon>Bacillota</taxon>
        <taxon>Bacilli</taxon>
        <taxon>Lactobacillales</taxon>
        <taxon>Enterococcaceae</taxon>
        <taxon>Enterococcus</taxon>
    </lineage>
</organism>
<name>R2S3Z7_9ENTE</name>
<reference evidence="1 3" key="1">
    <citation type="submission" date="2013-02" db="EMBL/GenBank/DDBJ databases">
        <title>The Genome Sequence of Enterococcus malodoratus ATCC_43197.</title>
        <authorList>
            <consortium name="The Broad Institute Genome Sequencing Platform"/>
            <consortium name="The Broad Institute Genome Sequencing Center for Infectious Disease"/>
            <person name="Earl A.M."/>
            <person name="Gilmore M.S."/>
            <person name="Lebreton F."/>
            <person name="Walker B."/>
            <person name="Young S.K."/>
            <person name="Zeng Q."/>
            <person name="Gargeya S."/>
            <person name="Fitzgerald M."/>
            <person name="Haas B."/>
            <person name="Abouelleil A."/>
            <person name="Alvarado L."/>
            <person name="Arachchi H.M."/>
            <person name="Berlin A.M."/>
            <person name="Chapman S.B."/>
            <person name="Dewar J."/>
            <person name="Goldberg J."/>
            <person name="Griggs A."/>
            <person name="Gujja S."/>
            <person name="Hansen M."/>
            <person name="Howarth C."/>
            <person name="Imamovic A."/>
            <person name="Larimer J."/>
            <person name="McCowan C."/>
            <person name="Murphy C."/>
            <person name="Neiman D."/>
            <person name="Pearson M."/>
            <person name="Priest M."/>
            <person name="Roberts A."/>
            <person name="Saif S."/>
            <person name="Shea T."/>
            <person name="Sisk P."/>
            <person name="Sykes S."/>
            <person name="Wortman J."/>
            <person name="Nusbaum C."/>
            <person name="Birren B."/>
        </authorList>
    </citation>
    <scope>NUCLEOTIDE SEQUENCE [LARGE SCALE GENOMIC DNA]</scope>
    <source>
        <strain evidence="1 3">ATCC 43197</strain>
    </source>
</reference>
<dbReference type="EMBL" id="AJAK01000003">
    <property type="protein sequence ID" value="EOH82869.1"/>
    <property type="molecule type" value="Genomic_DNA"/>
</dbReference>
<gene>
    <name evidence="2" type="ORF">I585_01140</name>
    <name evidence="1" type="ORF">UAI_00055</name>
</gene>
<evidence type="ECO:0000313" key="4">
    <source>
        <dbReference type="Proteomes" id="UP000014148"/>
    </source>
</evidence>
<sequence length="75" mass="8132">MTFEKVSVIVLQASHRVFKKSALVQIAGRADRKGEFARAKVVFVTSEVTTAIKAAISEIKGNNQQALLEGLIDAM</sequence>
<dbReference type="Proteomes" id="UP000013783">
    <property type="component" value="Unassembled WGS sequence"/>
</dbReference>
<dbReference type="InterPro" id="IPR027417">
    <property type="entry name" value="P-loop_NTPase"/>
</dbReference>
<accession>R2S3Z7</accession>
<proteinExistence type="predicted"/>
<dbReference type="PATRIC" id="fig|1158601.3.peg.53"/>